<dbReference type="SMART" id="SM00530">
    <property type="entry name" value="HTH_XRE"/>
    <property type="match status" value="1"/>
</dbReference>
<protein>
    <submittedName>
        <fullName evidence="2">Transcriptional regulator</fullName>
    </submittedName>
</protein>
<dbReference type="InterPro" id="IPR010982">
    <property type="entry name" value="Lambda_DNA-bd_dom_sf"/>
</dbReference>
<organism evidence="2 3">
    <name type="scientific">Rhodococcus opacus</name>
    <name type="common">Nocardia opaca</name>
    <dbReference type="NCBI Taxonomy" id="37919"/>
    <lineage>
        <taxon>Bacteria</taxon>
        <taxon>Bacillati</taxon>
        <taxon>Actinomycetota</taxon>
        <taxon>Actinomycetes</taxon>
        <taxon>Mycobacteriales</taxon>
        <taxon>Nocardiaceae</taxon>
        <taxon>Rhodococcus</taxon>
    </lineage>
</organism>
<dbReference type="RefSeq" id="WP_105423812.1">
    <property type="nucleotide sequence ID" value="NZ_PUIO01000101.1"/>
</dbReference>
<evidence type="ECO:0000313" key="3">
    <source>
        <dbReference type="Proteomes" id="UP000239290"/>
    </source>
</evidence>
<dbReference type="Proteomes" id="UP000239290">
    <property type="component" value="Unassembled WGS sequence"/>
</dbReference>
<dbReference type="SUPFAM" id="SSF47413">
    <property type="entry name" value="lambda repressor-like DNA-binding domains"/>
    <property type="match status" value="1"/>
</dbReference>
<dbReference type="AlphaFoldDB" id="A0A2S8IEF0"/>
<evidence type="ECO:0000259" key="1">
    <source>
        <dbReference type="PROSITE" id="PS50943"/>
    </source>
</evidence>
<comment type="caution">
    <text evidence="2">The sequence shown here is derived from an EMBL/GenBank/DDBJ whole genome shotgun (WGS) entry which is preliminary data.</text>
</comment>
<dbReference type="GO" id="GO:0003677">
    <property type="term" value="F:DNA binding"/>
    <property type="evidence" value="ECO:0007669"/>
    <property type="project" value="InterPro"/>
</dbReference>
<feature type="domain" description="HTH cro/C1-type" evidence="1">
    <location>
        <begin position="40"/>
        <end position="87"/>
    </location>
</feature>
<reference evidence="3" key="1">
    <citation type="submission" date="2018-02" db="EMBL/GenBank/DDBJ databases">
        <title>Draft genome sequencing of Rhodococcus opacus KU647198.</title>
        <authorList>
            <person name="Zheng B.-X."/>
        </authorList>
    </citation>
    <scope>NUCLEOTIDE SEQUENCE [LARGE SCALE GENOMIC DNA]</scope>
    <source>
        <strain evidence="3">04-OD7</strain>
    </source>
</reference>
<dbReference type="Gene3D" id="1.10.260.40">
    <property type="entry name" value="lambda repressor-like DNA-binding domains"/>
    <property type="match status" value="1"/>
</dbReference>
<proteinExistence type="predicted"/>
<dbReference type="CDD" id="cd00093">
    <property type="entry name" value="HTH_XRE"/>
    <property type="match status" value="1"/>
</dbReference>
<gene>
    <name evidence="2" type="ORF">C5613_42325</name>
</gene>
<dbReference type="Pfam" id="PF13560">
    <property type="entry name" value="HTH_31"/>
    <property type="match status" value="1"/>
</dbReference>
<dbReference type="PANTHER" id="PTHR35010:SF2">
    <property type="entry name" value="BLL4672 PROTEIN"/>
    <property type="match status" value="1"/>
</dbReference>
<dbReference type="Pfam" id="PF17765">
    <property type="entry name" value="MLTR_LBD"/>
    <property type="match status" value="1"/>
</dbReference>
<dbReference type="PROSITE" id="PS50943">
    <property type="entry name" value="HTH_CROC1"/>
    <property type="match status" value="1"/>
</dbReference>
<dbReference type="EMBL" id="PUIO01000101">
    <property type="protein sequence ID" value="PQP13156.1"/>
    <property type="molecule type" value="Genomic_DNA"/>
</dbReference>
<sequence>MESTNRVAEIGQFLSSRRAKITPEHVGLPVYDAAKRRVPGLRRQEVATLAGLSVDYYTQIERGKVNGISESVLDAIARALELDDAERSHLFDLHRSALSSPRRVRSRRTKAVRPMVQRLLDGYTGPAFIRNARHDLVAANQLAYAFYSPLYPDQLHPDPSKAVNFVRFCFLDPRAREFYPDWDQMADGAVNLLRTDAGRDPYDRGISDLVGELSTRSDEFRVRWAKHNVRLHYTGTKTFHHPVVGDITIDYETMPLPADPGLVLTLYSVEPGSPSADAMTLLANWAATNLAGTTAADHPAHTTGE</sequence>
<accession>A0A2S8IEF0</accession>
<dbReference type="Gene3D" id="3.30.450.180">
    <property type="match status" value="1"/>
</dbReference>
<dbReference type="PANTHER" id="PTHR35010">
    <property type="entry name" value="BLL4672 PROTEIN-RELATED"/>
    <property type="match status" value="1"/>
</dbReference>
<evidence type="ECO:0000313" key="2">
    <source>
        <dbReference type="EMBL" id="PQP13156.1"/>
    </source>
</evidence>
<dbReference type="InterPro" id="IPR041413">
    <property type="entry name" value="MLTR_LBD"/>
</dbReference>
<name>A0A2S8IEF0_RHOOP</name>
<dbReference type="InterPro" id="IPR001387">
    <property type="entry name" value="Cro/C1-type_HTH"/>
</dbReference>